<gene>
    <name evidence="1" type="ORF">QLQ87_05075</name>
</gene>
<organism evidence="1 2">
    <name type="scientific">Aeromonas salmonicida</name>
    <dbReference type="NCBI Taxonomy" id="645"/>
    <lineage>
        <taxon>Bacteria</taxon>
        <taxon>Pseudomonadati</taxon>
        <taxon>Pseudomonadota</taxon>
        <taxon>Gammaproteobacteria</taxon>
        <taxon>Aeromonadales</taxon>
        <taxon>Aeromonadaceae</taxon>
        <taxon>Aeromonas</taxon>
    </lineage>
</organism>
<reference evidence="1" key="1">
    <citation type="submission" date="2023-05" db="EMBL/GenBank/DDBJ databases">
        <title>Aeromonas salmonicida 57, complete genome.</title>
        <authorList>
            <person name="Shao L."/>
        </authorList>
    </citation>
    <scope>NUCLEOTIDE SEQUENCE</scope>
    <source>
        <strain evidence="1">57</strain>
    </source>
</reference>
<dbReference type="Proteomes" id="UP001239426">
    <property type="component" value="Chromosome"/>
</dbReference>
<protein>
    <submittedName>
        <fullName evidence="1">Uncharacterized protein</fullName>
    </submittedName>
</protein>
<dbReference type="EMBL" id="CP124841">
    <property type="protein sequence ID" value="WHF37730.1"/>
    <property type="molecule type" value="Genomic_DNA"/>
</dbReference>
<evidence type="ECO:0000313" key="2">
    <source>
        <dbReference type="Proteomes" id="UP001239426"/>
    </source>
</evidence>
<name>A0AAX3VVL1_AERSA</name>
<evidence type="ECO:0000313" key="1">
    <source>
        <dbReference type="EMBL" id="WHF37730.1"/>
    </source>
</evidence>
<accession>A0AAX3VVL1</accession>
<proteinExistence type="predicted"/>
<dbReference type="AlphaFoldDB" id="A0AAX3VVL1"/>
<dbReference type="RefSeq" id="WP_277736235.1">
    <property type="nucleotide sequence ID" value="NZ_CP091480.1"/>
</dbReference>
<sequence length="42" mass="4535">MQRALPKIDMFTLGPCSFLDGVLANQSLVGEGIREALKEGND</sequence>